<evidence type="ECO:0000313" key="5">
    <source>
        <dbReference type="EMBL" id="KZP22074.1"/>
    </source>
</evidence>
<evidence type="ECO:0000256" key="1">
    <source>
        <dbReference type="ARBA" id="ARBA00006484"/>
    </source>
</evidence>
<evidence type="ECO:0000313" key="6">
    <source>
        <dbReference type="Proteomes" id="UP000076532"/>
    </source>
</evidence>
<proteinExistence type="inferred from homology"/>
<dbReference type="PROSITE" id="PS00061">
    <property type="entry name" value="ADH_SHORT"/>
    <property type="match status" value="1"/>
</dbReference>
<dbReference type="GO" id="GO:0016491">
    <property type="term" value="F:oxidoreductase activity"/>
    <property type="evidence" value="ECO:0007669"/>
    <property type="project" value="UniProtKB-KW"/>
</dbReference>
<dbReference type="SUPFAM" id="SSF51735">
    <property type="entry name" value="NAD(P)-binding Rossmann-fold domains"/>
    <property type="match status" value="1"/>
</dbReference>
<dbReference type="GO" id="GO:0016020">
    <property type="term" value="C:membrane"/>
    <property type="evidence" value="ECO:0007669"/>
    <property type="project" value="TreeGrafter"/>
</dbReference>
<dbReference type="PANTHER" id="PTHR44196:SF1">
    <property type="entry name" value="DEHYDROGENASE_REDUCTASE SDR FAMILY MEMBER 7B"/>
    <property type="match status" value="1"/>
</dbReference>
<organism evidence="5 6">
    <name type="scientific">Athelia psychrophila</name>
    <dbReference type="NCBI Taxonomy" id="1759441"/>
    <lineage>
        <taxon>Eukaryota</taxon>
        <taxon>Fungi</taxon>
        <taxon>Dikarya</taxon>
        <taxon>Basidiomycota</taxon>
        <taxon>Agaricomycotina</taxon>
        <taxon>Agaricomycetes</taxon>
        <taxon>Agaricomycetidae</taxon>
        <taxon>Atheliales</taxon>
        <taxon>Atheliaceae</taxon>
        <taxon>Athelia</taxon>
    </lineage>
</organism>
<dbReference type="PANTHER" id="PTHR44196">
    <property type="entry name" value="DEHYDROGENASE/REDUCTASE SDR FAMILY MEMBER 7B"/>
    <property type="match status" value="1"/>
</dbReference>
<keyword evidence="2" id="KW-0521">NADP</keyword>
<keyword evidence="3" id="KW-0560">Oxidoreductase</keyword>
<dbReference type="STRING" id="436010.A0A166KN13"/>
<name>A0A166KN13_9AGAM</name>
<dbReference type="OrthoDB" id="37659at2759"/>
<dbReference type="InterPro" id="IPR036291">
    <property type="entry name" value="NAD(P)-bd_dom_sf"/>
</dbReference>
<dbReference type="InterPro" id="IPR020904">
    <property type="entry name" value="Sc_DH/Rdtase_CS"/>
</dbReference>
<dbReference type="EMBL" id="KV417542">
    <property type="protein sequence ID" value="KZP22074.1"/>
    <property type="molecule type" value="Genomic_DNA"/>
</dbReference>
<keyword evidence="6" id="KW-1185">Reference proteome</keyword>
<dbReference type="AlphaFoldDB" id="A0A166KN13"/>
<sequence length="325" mass="34901">MPTLSTLLNELACFKPSNAQLLVALISSLFGLRQIIAKPARPRKIPHHAERVLVLGATGGIGRAIAQEYASRGANICVVGRRQTQLDDVVRELGGADRHVMGVRGDFANVDDMVRVRAAIEEAWDGLDTLAVVAGVSALQPLMVLAGVENPTSSASAVGIQHMVDVAAAATAGNYTGPMVAAGTFIPMLSQTSPSPSILLLSSLAAVVPAPTRTLYGSTKGAALLLYQSLAIEHPGIKFSFILPWTVEGDFRAGAVDGGPVREKNPTSIGLKRGTVAKACLKAVDWGTRTVFMPWFYRYANIVYWLWPSYVEWRARIKYNYSNAR</sequence>
<comment type="function">
    <text evidence="4">Putative oxidoreductase.</text>
</comment>
<dbReference type="Pfam" id="PF00106">
    <property type="entry name" value="adh_short"/>
    <property type="match status" value="1"/>
</dbReference>
<dbReference type="PRINTS" id="PR00081">
    <property type="entry name" value="GDHRDH"/>
</dbReference>
<accession>A0A166KN13</accession>
<protein>
    <submittedName>
        <fullName evidence="5">NAD(P)-binding protein</fullName>
    </submittedName>
</protein>
<gene>
    <name evidence="5" type="ORF">FIBSPDRAFT_825052</name>
</gene>
<dbReference type="Proteomes" id="UP000076532">
    <property type="component" value="Unassembled WGS sequence"/>
</dbReference>
<dbReference type="Gene3D" id="3.40.50.720">
    <property type="entry name" value="NAD(P)-binding Rossmann-like Domain"/>
    <property type="match status" value="1"/>
</dbReference>
<evidence type="ECO:0000256" key="4">
    <source>
        <dbReference type="ARBA" id="ARBA00037096"/>
    </source>
</evidence>
<comment type="similarity">
    <text evidence="1">Belongs to the short-chain dehydrogenases/reductases (SDR) family.</text>
</comment>
<reference evidence="5 6" key="1">
    <citation type="journal article" date="2016" name="Mol. Biol. Evol.">
        <title>Comparative Genomics of Early-Diverging Mushroom-Forming Fungi Provides Insights into the Origins of Lignocellulose Decay Capabilities.</title>
        <authorList>
            <person name="Nagy L.G."/>
            <person name="Riley R."/>
            <person name="Tritt A."/>
            <person name="Adam C."/>
            <person name="Daum C."/>
            <person name="Floudas D."/>
            <person name="Sun H."/>
            <person name="Yadav J.S."/>
            <person name="Pangilinan J."/>
            <person name="Larsson K.H."/>
            <person name="Matsuura K."/>
            <person name="Barry K."/>
            <person name="Labutti K."/>
            <person name="Kuo R."/>
            <person name="Ohm R.A."/>
            <person name="Bhattacharya S.S."/>
            <person name="Shirouzu T."/>
            <person name="Yoshinaga Y."/>
            <person name="Martin F.M."/>
            <person name="Grigoriev I.V."/>
            <person name="Hibbett D.S."/>
        </authorList>
    </citation>
    <scope>NUCLEOTIDE SEQUENCE [LARGE SCALE GENOMIC DNA]</scope>
    <source>
        <strain evidence="5 6">CBS 109695</strain>
    </source>
</reference>
<evidence type="ECO:0000256" key="2">
    <source>
        <dbReference type="ARBA" id="ARBA00022857"/>
    </source>
</evidence>
<dbReference type="InterPro" id="IPR002347">
    <property type="entry name" value="SDR_fam"/>
</dbReference>
<evidence type="ECO:0000256" key="3">
    <source>
        <dbReference type="ARBA" id="ARBA00023002"/>
    </source>
</evidence>